<name>A0A919TRU3_9ACTN</name>
<dbReference type="AlphaFoldDB" id="A0A919TRU3"/>
<accession>A0A919TRU3</accession>
<proteinExistence type="predicted"/>
<dbReference type="RefSeq" id="WP_203806490.1">
    <property type="nucleotide sequence ID" value="NZ_BOMY01000022.1"/>
</dbReference>
<protein>
    <submittedName>
        <fullName evidence="1">Uncharacterized protein</fullName>
    </submittedName>
</protein>
<organism evidence="1 2">
    <name type="scientific">Paractinoplanes tereljensis</name>
    <dbReference type="NCBI Taxonomy" id="571912"/>
    <lineage>
        <taxon>Bacteria</taxon>
        <taxon>Bacillati</taxon>
        <taxon>Actinomycetota</taxon>
        <taxon>Actinomycetes</taxon>
        <taxon>Micromonosporales</taxon>
        <taxon>Micromonosporaceae</taxon>
        <taxon>Paractinoplanes</taxon>
    </lineage>
</organism>
<sequence>MVIKVSTARSFEPEVIRAFRFLVTEHALIGPSSPGPTQVCYVGPEVAYTITYDPAGHTVTTNVARDVGPVRLTAELPALVVSAALGHPATVPCTARTPLEMRAAILTQAHYVRRLQPYLTPLNVLPLMRAAHARSG</sequence>
<dbReference type="EMBL" id="BOMY01000022">
    <property type="protein sequence ID" value="GIF20673.1"/>
    <property type="molecule type" value="Genomic_DNA"/>
</dbReference>
<evidence type="ECO:0000313" key="1">
    <source>
        <dbReference type="EMBL" id="GIF20673.1"/>
    </source>
</evidence>
<keyword evidence="2" id="KW-1185">Reference proteome</keyword>
<evidence type="ECO:0000313" key="2">
    <source>
        <dbReference type="Proteomes" id="UP000623608"/>
    </source>
</evidence>
<dbReference type="Proteomes" id="UP000623608">
    <property type="component" value="Unassembled WGS sequence"/>
</dbReference>
<gene>
    <name evidence="1" type="ORF">Ate02nite_34030</name>
</gene>
<reference evidence="1" key="1">
    <citation type="submission" date="2021-01" db="EMBL/GenBank/DDBJ databases">
        <title>Whole genome shotgun sequence of Actinoplanes tereljensis NBRC 105297.</title>
        <authorList>
            <person name="Komaki H."/>
            <person name="Tamura T."/>
        </authorList>
    </citation>
    <scope>NUCLEOTIDE SEQUENCE</scope>
    <source>
        <strain evidence="1">NBRC 105297</strain>
    </source>
</reference>
<comment type="caution">
    <text evidence="1">The sequence shown here is derived from an EMBL/GenBank/DDBJ whole genome shotgun (WGS) entry which is preliminary data.</text>
</comment>